<dbReference type="SUPFAM" id="SSF57667">
    <property type="entry name" value="beta-beta-alpha zinc fingers"/>
    <property type="match status" value="2"/>
</dbReference>
<sequence>MWTVHELRAMLAHPVTGSDEDMLGYITETISRYEEGGFPGPGGGNSRQRRLLDAAWRPQVRLNRAEVQRHPARREEVSGLTREAPETRLVRVKEEQEEVWVSREEEGPQGPEEAGATRRPSSPVPVKREDHGEPAWSPLCGQTKAESPACDSEPLIKPEPQLLSCVSDQCMTAEPHVKEDPGEENCAGAEEPVADSGPARDSKMEIGRAKFIEKIFPCSVCELECASKASLRTHMRVHTGERPYTCSDCGKAYTTKSCLNRHHQSIHSGDRPFRCKYCSFSFTFKFGLVRHLRVHTGERPYVCSFCGLKFTQSGNLTTHINVHHRITSHKCKMKA</sequence>
<evidence type="ECO:0000256" key="9">
    <source>
        <dbReference type="ARBA" id="ARBA00023163"/>
    </source>
</evidence>
<dbReference type="InterPro" id="IPR036236">
    <property type="entry name" value="Znf_C2H2_sf"/>
</dbReference>
<dbReference type="SMART" id="SM00355">
    <property type="entry name" value="ZnF_C2H2"/>
    <property type="match status" value="4"/>
</dbReference>
<evidence type="ECO:0000256" key="12">
    <source>
        <dbReference type="SAM" id="MobiDB-lite"/>
    </source>
</evidence>
<dbReference type="EMBL" id="JAOPHQ010003783">
    <property type="protein sequence ID" value="KAK0141600.1"/>
    <property type="molecule type" value="Genomic_DNA"/>
</dbReference>
<dbReference type="GO" id="GO:0008270">
    <property type="term" value="F:zinc ion binding"/>
    <property type="evidence" value="ECO:0007669"/>
    <property type="project" value="UniProtKB-KW"/>
</dbReference>
<keyword evidence="7" id="KW-0805">Transcription regulation</keyword>
<dbReference type="GO" id="GO:0010468">
    <property type="term" value="P:regulation of gene expression"/>
    <property type="evidence" value="ECO:0007669"/>
    <property type="project" value="TreeGrafter"/>
</dbReference>
<dbReference type="GO" id="GO:0042802">
    <property type="term" value="F:identical protein binding"/>
    <property type="evidence" value="ECO:0007669"/>
    <property type="project" value="UniProtKB-ARBA"/>
</dbReference>
<keyword evidence="4" id="KW-0677">Repeat</keyword>
<evidence type="ECO:0000313" key="14">
    <source>
        <dbReference type="EMBL" id="KAK0141600.1"/>
    </source>
</evidence>
<feature type="compositionally biased region" description="Basic and acidic residues" evidence="12">
    <location>
        <begin position="87"/>
        <end position="106"/>
    </location>
</feature>
<dbReference type="FunFam" id="3.30.160.60:FF:000446">
    <property type="entry name" value="Zinc finger protein"/>
    <property type="match status" value="1"/>
</dbReference>
<dbReference type="PROSITE" id="PS50157">
    <property type="entry name" value="ZINC_FINGER_C2H2_2"/>
    <property type="match status" value="4"/>
</dbReference>
<keyword evidence="3" id="KW-0479">Metal-binding</keyword>
<dbReference type="InterPro" id="IPR013087">
    <property type="entry name" value="Znf_C2H2_type"/>
</dbReference>
<evidence type="ECO:0000256" key="6">
    <source>
        <dbReference type="ARBA" id="ARBA00022833"/>
    </source>
</evidence>
<feature type="domain" description="C2H2-type" evidence="13">
    <location>
        <begin position="273"/>
        <end position="300"/>
    </location>
</feature>
<feature type="domain" description="C2H2-type" evidence="13">
    <location>
        <begin position="216"/>
        <end position="243"/>
    </location>
</feature>
<evidence type="ECO:0000256" key="11">
    <source>
        <dbReference type="PROSITE-ProRule" id="PRU00042"/>
    </source>
</evidence>
<dbReference type="PANTHER" id="PTHR16515">
    <property type="entry name" value="PR DOMAIN ZINC FINGER PROTEIN"/>
    <property type="match status" value="1"/>
</dbReference>
<accession>A0AA47MK49</accession>
<dbReference type="Gene3D" id="3.30.160.60">
    <property type="entry name" value="Classic Zinc Finger"/>
    <property type="match status" value="4"/>
</dbReference>
<comment type="similarity">
    <text evidence="2">Belongs to the krueppel C2H2-type zinc-finger protein family.</text>
</comment>
<reference evidence="14" key="1">
    <citation type="journal article" date="2023" name="Front. Mar. Sci.">
        <title>A new Merluccius polli reference genome to investigate the effects of global change in West African waters.</title>
        <authorList>
            <person name="Mateo J.L."/>
            <person name="Blanco-Fernandez C."/>
            <person name="Garcia-Vazquez E."/>
            <person name="Machado-Schiaffino G."/>
        </authorList>
    </citation>
    <scope>NUCLEOTIDE SEQUENCE</scope>
    <source>
        <strain evidence="14">C29</strain>
        <tissue evidence="14">Fin</tissue>
    </source>
</reference>
<dbReference type="GO" id="GO:0003677">
    <property type="term" value="F:DNA binding"/>
    <property type="evidence" value="ECO:0007669"/>
    <property type="project" value="UniProtKB-KW"/>
</dbReference>
<dbReference type="FunFam" id="3.30.160.60:FF:000065">
    <property type="entry name" value="B-cell CLL/lymphoma 6, member B"/>
    <property type="match status" value="1"/>
</dbReference>
<dbReference type="Proteomes" id="UP001174136">
    <property type="component" value="Unassembled WGS sequence"/>
</dbReference>
<evidence type="ECO:0000256" key="8">
    <source>
        <dbReference type="ARBA" id="ARBA00023125"/>
    </source>
</evidence>
<dbReference type="PANTHER" id="PTHR16515:SF49">
    <property type="entry name" value="GASTRULA ZINC FINGER PROTEIN XLCGF49.1-LIKE-RELATED"/>
    <property type="match status" value="1"/>
</dbReference>
<dbReference type="Pfam" id="PF00096">
    <property type="entry name" value="zf-C2H2"/>
    <property type="match status" value="4"/>
</dbReference>
<comment type="caution">
    <text evidence="14">The sequence shown here is derived from an EMBL/GenBank/DDBJ whole genome shotgun (WGS) entry which is preliminary data.</text>
</comment>
<keyword evidence="10" id="KW-0539">Nucleus</keyword>
<evidence type="ECO:0000256" key="3">
    <source>
        <dbReference type="ARBA" id="ARBA00022723"/>
    </source>
</evidence>
<protein>
    <submittedName>
        <fullName evidence="14">Oocyte zinc finger protein XlCOF15</fullName>
    </submittedName>
</protein>
<evidence type="ECO:0000256" key="2">
    <source>
        <dbReference type="ARBA" id="ARBA00006991"/>
    </source>
</evidence>
<dbReference type="AlphaFoldDB" id="A0AA47MK49"/>
<keyword evidence="15" id="KW-1185">Reference proteome</keyword>
<evidence type="ECO:0000256" key="5">
    <source>
        <dbReference type="ARBA" id="ARBA00022771"/>
    </source>
</evidence>
<name>A0AA47MK49_MERPO</name>
<keyword evidence="9" id="KW-0804">Transcription</keyword>
<keyword evidence="6" id="KW-0862">Zinc</keyword>
<comment type="subcellular location">
    <subcellularLocation>
        <location evidence="1">Nucleus</location>
    </subcellularLocation>
</comment>
<keyword evidence="8" id="KW-0238">DNA-binding</keyword>
<evidence type="ECO:0000256" key="7">
    <source>
        <dbReference type="ARBA" id="ARBA00023015"/>
    </source>
</evidence>
<feature type="domain" description="C2H2-type" evidence="13">
    <location>
        <begin position="301"/>
        <end position="323"/>
    </location>
</feature>
<evidence type="ECO:0000313" key="15">
    <source>
        <dbReference type="Proteomes" id="UP001174136"/>
    </source>
</evidence>
<gene>
    <name evidence="14" type="primary">ZO15</name>
    <name evidence="14" type="ORF">N1851_020951</name>
</gene>
<feature type="region of interest" description="Disordered" evidence="12">
    <location>
        <begin position="87"/>
        <end position="144"/>
    </location>
</feature>
<proteinExistence type="inferred from homology"/>
<evidence type="ECO:0000256" key="10">
    <source>
        <dbReference type="ARBA" id="ARBA00023242"/>
    </source>
</evidence>
<feature type="region of interest" description="Disordered" evidence="12">
    <location>
        <begin position="176"/>
        <end position="201"/>
    </location>
</feature>
<feature type="domain" description="C2H2-type" evidence="13">
    <location>
        <begin position="244"/>
        <end position="272"/>
    </location>
</feature>
<organism evidence="14 15">
    <name type="scientific">Merluccius polli</name>
    <name type="common">Benguela hake</name>
    <name type="synonym">Merluccius cadenati</name>
    <dbReference type="NCBI Taxonomy" id="89951"/>
    <lineage>
        <taxon>Eukaryota</taxon>
        <taxon>Metazoa</taxon>
        <taxon>Chordata</taxon>
        <taxon>Craniata</taxon>
        <taxon>Vertebrata</taxon>
        <taxon>Euteleostomi</taxon>
        <taxon>Actinopterygii</taxon>
        <taxon>Neopterygii</taxon>
        <taxon>Teleostei</taxon>
        <taxon>Neoteleostei</taxon>
        <taxon>Acanthomorphata</taxon>
        <taxon>Zeiogadaria</taxon>
        <taxon>Gadariae</taxon>
        <taxon>Gadiformes</taxon>
        <taxon>Gadoidei</taxon>
        <taxon>Merlucciidae</taxon>
        <taxon>Merluccius</taxon>
    </lineage>
</organism>
<dbReference type="FunFam" id="3.30.160.60:FF:000508">
    <property type="entry name" value="Myeloid zinc finger 1"/>
    <property type="match status" value="1"/>
</dbReference>
<dbReference type="FunFam" id="3.30.160.60:FF:000358">
    <property type="entry name" value="zinc finger protein 24"/>
    <property type="match status" value="1"/>
</dbReference>
<dbReference type="InterPro" id="IPR050331">
    <property type="entry name" value="Zinc_finger"/>
</dbReference>
<keyword evidence="5 11" id="KW-0863">Zinc-finger</keyword>
<dbReference type="GO" id="GO:0005634">
    <property type="term" value="C:nucleus"/>
    <property type="evidence" value="ECO:0007669"/>
    <property type="project" value="UniProtKB-SubCell"/>
</dbReference>
<dbReference type="PROSITE" id="PS00028">
    <property type="entry name" value="ZINC_FINGER_C2H2_1"/>
    <property type="match status" value="3"/>
</dbReference>
<evidence type="ECO:0000256" key="4">
    <source>
        <dbReference type="ARBA" id="ARBA00022737"/>
    </source>
</evidence>
<evidence type="ECO:0000259" key="13">
    <source>
        <dbReference type="PROSITE" id="PS50157"/>
    </source>
</evidence>
<evidence type="ECO:0000256" key="1">
    <source>
        <dbReference type="ARBA" id="ARBA00004123"/>
    </source>
</evidence>